<evidence type="ECO:0000256" key="10">
    <source>
        <dbReference type="ARBA" id="ARBA00023136"/>
    </source>
</evidence>
<dbReference type="FunFam" id="3.40.50.300:FF:000610">
    <property type="entry name" value="Multidrug resistance-associated ABC transporter"/>
    <property type="match status" value="1"/>
</dbReference>
<feature type="transmembrane region" description="Helical" evidence="11">
    <location>
        <begin position="802"/>
        <end position="830"/>
    </location>
</feature>
<feature type="transmembrane region" description="Helical" evidence="11">
    <location>
        <begin position="203"/>
        <end position="229"/>
    </location>
</feature>
<proteinExistence type="inferred from homology"/>
<dbReference type="EMBL" id="LUKE01000001">
    <property type="protein sequence ID" value="KYG65513.1"/>
    <property type="molecule type" value="Genomic_DNA"/>
</dbReference>
<dbReference type="Proteomes" id="UP000075320">
    <property type="component" value="Unassembled WGS sequence"/>
</dbReference>
<feature type="domain" description="ABC transporter" evidence="12">
    <location>
        <begin position="999"/>
        <end position="1227"/>
    </location>
</feature>
<keyword evidence="15" id="KW-1185">Reference proteome</keyword>
<dbReference type="Pfam" id="PF00005">
    <property type="entry name" value="ABC_tran"/>
    <property type="match status" value="2"/>
</dbReference>
<dbReference type="GO" id="GO:0005524">
    <property type="term" value="F:ATP binding"/>
    <property type="evidence" value="ECO:0007669"/>
    <property type="project" value="UniProtKB-KW"/>
</dbReference>
<evidence type="ECO:0000256" key="5">
    <source>
        <dbReference type="ARBA" id="ARBA00022692"/>
    </source>
</evidence>
<evidence type="ECO:0000259" key="12">
    <source>
        <dbReference type="PROSITE" id="PS50893"/>
    </source>
</evidence>
<evidence type="ECO:0000256" key="9">
    <source>
        <dbReference type="ARBA" id="ARBA00022989"/>
    </source>
</evidence>
<dbReference type="Pfam" id="PF00664">
    <property type="entry name" value="ABC_membrane"/>
    <property type="match status" value="2"/>
</dbReference>
<dbReference type="InterPro" id="IPR044746">
    <property type="entry name" value="ABCC_6TM_D1"/>
</dbReference>
<keyword evidence="6" id="KW-0677">Repeat</keyword>
<dbReference type="SUPFAM" id="SSF90123">
    <property type="entry name" value="ABC transporter transmembrane region"/>
    <property type="match status" value="2"/>
</dbReference>
<dbReference type="CDD" id="cd03250">
    <property type="entry name" value="ABCC_MRP_domain1"/>
    <property type="match status" value="1"/>
</dbReference>
<evidence type="ECO:0000256" key="3">
    <source>
        <dbReference type="ARBA" id="ARBA00009726"/>
    </source>
</evidence>
<dbReference type="InterPro" id="IPR044726">
    <property type="entry name" value="ABCC_6TM_D2"/>
</dbReference>
<evidence type="ECO:0000256" key="1">
    <source>
        <dbReference type="ARBA" id="ARBA00004128"/>
    </source>
</evidence>
<dbReference type="PANTHER" id="PTHR24223:SF443">
    <property type="entry name" value="MULTIDRUG-RESISTANCE LIKE PROTEIN 1, ISOFORM I"/>
    <property type="match status" value="1"/>
</dbReference>
<dbReference type="InterPro" id="IPR027417">
    <property type="entry name" value="P-loop_NTPase"/>
</dbReference>
<keyword evidence="8 14" id="KW-0067">ATP-binding</keyword>
<dbReference type="GO" id="GO:0016887">
    <property type="term" value="F:ATP hydrolysis activity"/>
    <property type="evidence" value="ECO:0007669"/>
    <property type="project" value="InterPro"/>
</dbReference>
<dbReference type="InterPro" id="IPR003439">
    <property type="entry name" value="ABC_transporter-like_ATP-bd"/>
</dbReference>
<accession>A0A150WLZ2</accession>
<dbReference type="RefSeq" id="WP_061833057.1">
    <property type="nucleotide sequence ID" value="NZ_LUKE01000001.1"/>
</dbReference>
<dbReference type="GO" id="GO:0005774">
    <property type="term" value="C:vacuolar membrane"/>
    <property type="evidence" value="ECO:0007669"/>
    <property type="project" value="UniProtKB-SubCell"/>
</dbReference>
<dbReference type="FunFam" id="1.20.1560.10:FF:000013">
    <property type="entry name" value="ABC transporter C family member 2"/>
    <property type="match status" value="1"/>
</dbReference>
<dbReference type="InterPro" id="IPR050173">
    <property type="entry name" value="ABC_transporter_C-like"/>
</dbReference>
<dbReference type="InterPro" id="IPR003593">
    <property type="entry name" value="AAA+_ATPase"/>
</dbReference>
<dbReference type="Gene3D" id="1.20.1560.10">
    <property type="entry name" value="ABC transporter type 1, transmembrane domain"/>
    <property type="match status" value="2"/>
</dbReference>
<reference evidence="14 15" key="1">
    <citation type="submission" date="2016-03" db="EMBL/GenBank/DDBJ databases">
        <authorList>
            <person name="Ploux O."/>
        </authorList>
    </citation>
    <scope>NUCLEOTIDE SEQUENCE [LARGE SCALE GENOMIC DNA]</scope>
    <source>
        <strain evidence="14 15">R0</strain>
    </source>
</reference>
<dbReference type="CDD" id="cd18579">
    <property type="entry name" value="ABC_6TM_ABCC_D1"/>
    <property type="match status" value="1"/>
</dbReference>
<feature type="transmembrane region" description="Helical" evidence="11">
    <location>
        <begin position="105"/>
        <end position="126"/>
    </location>
</feature>
<comment type="subcellular location">
    <subcellularLocation>
        <location evidence="2">Cell membrane</location>
        <topology evidence="2">Multi-pass membrane protein</topology>
    </subcellularLocation>
    <subcellularLocation>
        <location evidence="1">Vacuole membrane</location>
        <topology evidence="1">Multi-pass membrane protein</topology>
    </subcellularLocation>
</comment>
<feature type="transmembrane region" description="Helical" evidence="11">
    <location>
        <begin position="72"/>
        <end position="93"/>
    </location>
</feature>
<evidence type="ECO:0000313" key="14">
    <source>
        <dbReference type="EMBL" id="KYG65513.1"/>
    </source>
</evidence>
<dbReference type="AlphaFoldDB" id="A0A150WLZ2"/>
<feature type="transmembrane region" description="Helical" evidence="11">
    <location>
        <begin position="678"/>
        <end position="697"/>
    </location>
</feature>
<keyword evidence="9 11" id="KW-1133">Transmembrane helix</keyword>
<dbReference type="Gene3D" id="3.40.50.300">
    <property type="entry name" value="P-loop containing nucleotide triphosphate hydrolases"/>
    <property type="match status" value="2"/>
</dbReference>
<name>A0A150WLZ2_BDEBC</name>
<gene>
    <name evidence="14" type="ORF">AZI86_00080</name>
</gene>
<feature type="transmembrane region" description="Helical" evidence="11">
    <location>
        <begin position="904"/>
        <end position="925"/>
    </location>
</feature>
<keyword evidence="5 11" id="KW-0812">Transmembrane</keyword>
<dbReference type="GO" id="GO:0005886">
    <property type="term" value="C:plasma membrane"/>
    <property type="evidence" value="ECO:0007669"/>
    <property type="project" value="UniProtKB-SubCell"/>
</dbReference>
<dbReference type="OrthoDB" id="5578035at2"/>
<evidence type="ECO:0000256" key="2">
    <source>
        <dbReference type="ARBA" id="ARBA00004651"/>
    </source>
</evidence>
<evidence type="ECO:0000256" key="7">
    <source>
        <dbReference type="ARBA" id="ARBA00022741"/>
    </source>
</evidence>
<comment type="similarity">
    <text evidence="3">Belongs to the ABC transporter superfamily. ABCC family. Conjugate transporter (TC 3.A.1.208) subfamily.</text>
</comment>
<feature type="domain" description="ABC transporter" evidence="12">
    <location>
        <begin position="384"/>
        <end position="613"/>
    </location>
</feature>
<evidence type="ECO:0000256" key="6">
    <source>
        <dbReference type="ARBA" id="ARBA00022737"/>
    </source>
</evidence>
<dbReference type="InterPro" id="IPR017871">
    <property type="entry name" value="ABC_transporter-like_CS"/>
</dbReference>
<keyword evidence="4" id="KW-0813">Transport</keyword>
<dbReference type="GO" id="GO:0140359">
    <property type="term" value="F:ABC-type transporter activity"/>
    <property type="evidence" value="ECO:0007669"/>
    <property type="project" value="InterPro"/>
</dbReference>
<organism evidence="14 15">
    <name type="scientific">Bdellovibrio bacteriovorus</name>
    <dbReference type="NCBI Taxonomy" id="959"/>
    <lineage>
        <taxon>Bacteria</taxon>
        <taxon>Pseudomonadati</taxon>
        <taxon>Bdellovibrionota</taxon>
        <taxon>Bdellovibrionia</taxon>
        <taxon>Bdellovibrionales</taxon>
        <taxon>Pseudobdellovibrionaceae</taxon>
        <taxon>Bdellovibrio</taxon>
    </lineage>
</organism>
<dbReference type="PANTHER" id="PTHR24223">
    <property type="entry name" value="ATP-BINDING CASSETTE SUB-FAMILY C"/>
    <property type="match status" value="1"/>
</dbReference>
<dbReference type="PROSITE" id="PS50893">
    <property type="entry name" value="ABC_TRANSPORTER_2"/>
    <property type="match status" value="2"/>
</dbReference>
<dbReference type="SUPFAM" id="SSF52540">
    <property type="entry name" value="P-loop containing nucleoside triphosphate hydrolases"/>
    <property type="match status" value="2"/>
</dbReference>
<dbReference type="PROSITE" id="PS00211">
    <property type="entry name" value="ABC_TRANSPORTER_1"/>
    <property type="match status" value="2"/>
</dbReference>
<dbReference type="InterPro" id="IPR036640">
    <property type="entry name" value="ABC1_TM_sf"/>
</dbReference>
<sequence length="1228" mass="136472">MNIFARLLFSHMSSLVKLSKKKHIEESDLPALPEHLHPEHGKVAVEKINWSSSKVFLFSLIRVLTPFTRNAYAWFFFSALMSLASPVLVNRFVGLISAGITSQNISWALTYGSLLGVCGFLAGLSLQHYFYNTLQSYQIITNILNEKIFRHSLRLTQAARQKNQIGDIVNHMSSDSESIADFPVVVGDICYSMFMATAVVAMLFYYIGVSAIAALAVLFTLAPLTSFVAKRFTALDEEMMKHRDHRVTMMTQVLNAIRVVKYFAWERSVSKEVLAVRGEELRSRKKLARAEVISSLGYLAVSTVVLFVALAVHAWRGEVLDAALIFTCISLFGLLEGPFGDMSRLISRYTAAKVGADRILKFLKEESQEIRPVDGTRAEKSVAVNLVDISVTYPGSHQEALKNIEVKVPAGSSLAIVGPVGAGKSTLLYALLGEAPLAQGKVQYGDVPLANLPRLAYVPQEAYIVNDSLLENMTFGEKLTSEDVRRAVHASCLTRDLKEWAGGLRTEIGEKGVNLSGGQKQRVSLARAYLRHPQVVLLDDPLSAVDTETENLLCERLIFGAWKDVTRIVVTHRLEHLGSFDQILYLEDGRAHGVGTLTELLKICEPFAKFYGEHKKVQGEGEAEQLPAEAAQDVATVEIEEKKTRVTEDEDREVGAVKSRVYWDYISSLGGDSKLKPLILILLFGGSLAMIGLPLLQKAWLSYYTAHVAEWTALQAIGIYGLIGILVLVGSMLNHLFWLERGIAAGKSMHDKMLKSVLGAPVRFFDSTPVGRILQRFSRDIESVDVHLQWSFDSAVHCGMQVIVAIALILGLMPLMIFVIAPVMTLYYILQRDYRRPAREVKRFDSVGRSPRYAHFKESLQGLAVIRGFDKTSWFMRQFYDKLAHSQRMFYAHYMVNRWFSARIPLIGGVISLTTAVAVTISAYYGVMNAGVAGLVTLYSLSFWGYLNWGVRVFADIESRMTSIERLKFFAQLPSEVSVLKPAETPVRETWPEKGGIEVRGLKVRYASHLPLVLKGLSFAVEPGTRVGIIGRTGSGKSTFFQSLFRFIEAEEGSIVIDGVDIASVHLERLRRNLAIIPQDPTLFLGTIRNNLDRYEEYSDEQVQEALQQASMWNYVNSLPRGLQSPVTEGGLNLSQGQRQLLCLARALLTKAKVIVMDEATASVDVQTDALLQAVIRKSFAGVTMLIIAHRLGTIADCDKVVEISAGEIKSIRTPDEFSTEELEESLT</sequence>
<keyword evidence="7" id="KW-0547">Nucleotide-binding</keyword>
<dbReference type="InterPro" id="IPR011527">
    <property type="entry name" value="ABC1_TM_dom"/>
</dbReference>
<feature type="transmembrane region" description="Helical" evidence="11">
    <location>
        <begin position="292"/>
        <end position="313"/>
    </location>
</feature>
<feature type="transmembrane region" description="Helical" evidence="11">
    <location>
        <begin position="717"/>
        <end position="737"/>
    </location>
</feature>
<evidence type="ECO:0000256" key="4">
    <source>
        <dbReference type="ARBA" id="ARBA00022448"/>
    </source>
</evidence>
<protein>
    <submittedName>
        <fullName evidence="14">Multidrug ABC transporter ATP-binding protein</fullName>
    </submittedName>
</protein>
<evidence type="ECO:0000256" key="8">
    <source>
        <dbReference type="ARBA" id="ARBA00022840"/>
    </source>
</evidence>
<feature type="domain" description="ABC transmembrane type-1" evidence="13">
    <location>
        <begin position="678"/>
        <end position="959"/>
    </location>
</feature>
<feature type="transmembrane region" description="Helical" evidence="11">
    <location>
        <begin position="931"/>
        <end position="951"/>
    </location>
</feature>
<dbReference type="SMART" id="SM00382">
    <property type="entry name" value="AAA"/>
    <property type="match status" value="2"/>
</dbReference>
<comment type="caution">
    <text evidence="14">The sequence shown here is derived from an EMBL/GenBank/DDBJ whole genome shotgun (WGS) entry which is preliminary data.</text>
</comment>
<evidence type="ECO:0000256" key="11">
    <source>
        <dbReference type="SAM" id="Phobius"/>
    </source>
</evidence>
<keyword evidence="10 11" id="KW-0472">Membrane</keyword>
<evidence type="ECO:0000313" key="15">
    <source>
        <dbReference type="Proteomes" id="UP000075320"/>
    </source>
</evidence>
<evidence type="ECO:0000259" key="13">
    <source>
        <dbReference type="PROSITE" id="PS50929"/>
    </source>
</evidence>
<dbReference type="CDD" id="cd18580">
    <property type="entry name" value="ABC_6TM_ABCC_D2"/>
    <property type="match status" value="1"/>
</dbReference>
<feature type="domain" description="ABC transmembrane type-1" evidence="13">
    <location>
        <begin position="76"/>
        <end position="351"/>
    </location>
</feature>
<dbReference type="PROSITE" id="PS50929">
    <property type="entry name" value="ABC_TM1F"/>
    <property type="match status" value="2"/>
</dbReference>